<proteinExistence type="predicted"/>
<keyword evidence="3" id="KW-1185">Reference proteome</keyword>
<keyword evidence="1" id="KW-0812">Transmembrane</keyword>
<dbReference type="Proteomes" id="UP000219048">
    <property type="component" value="Unassembled WGS sequence"/>
</dbReference>
<accession>A0A285MS85</accession>
<dbReference type="AlphaFoldDB" id="A0A285MS85"/>
<evidence type="ECO:0000313" key="3">
    <source>
        <dbReference type="Proteomes" id="UP000219048"/>
    </source>
</evidence>
<feature type="transmembrane region" description="Helical" evidence="1">
    <location>
        <begin position="12"/>
        <end position="33"/>
    </location>
</feature>
<keyword evidence="1" id="KW-0472">Membrane</keyword>
<name>A0A285MS85_9FLAO</name>
<evidence type="ECO:0000313" key="2">
    <source>
        <dbReference type="EMBL" id="SNY99978.1"/>
    </source>
</evidence>
<organism evidence="2 3">
    <name type="scientific">Flagellimonas pacifica</name>
    <dbReference type="NCBI Taxonomy" id="1247520"/>
    <lineage>
        <taxon>Bacteria</taxon>
        <taxon>Pseudomonadati</taxon>
        <taxon>Bacteroidota</taxon>
        <taxon>Flavobacteriia</taxon>
        <taxon>Flavobacteriales</taxon>
        <taxon>Flavobacteriaceae</taxon>
        <taxon>Flagellimonas</taxon>
    </lineage>
</organism>
<protein>
    <submittedName>
        <fullName evidence="2">Uncharacterized protein</fullName>
    </submittedName>
</protein>
<dbReference type="EMBL" id="OBEH01000002">
    <property type="protein sequence ID" value="SNY99978.1"/>
    <property type="molecule type" value="Genomic_DNA"/>
</dbReference>
<sequence length="39" mass="4345">MTTLITVIQLQYIAMALAAAIVYMAGFVHGLIWKKRNGH</sequence>
<keyword evidence="1" id="KW-1133">Transmembrane helix</keyword>
<gene>
    <name evidence="2" type="ORF">SAMN06265377_1795</name>
</gene>
<reference evidence="3" key="1">
    <citation type="submission" date="2017-09" db="EMBL/GenBank/DDBJ databases">
        <authorList>
            <person name="Varghese N."/>
            <person name="Submissions S."/>
        </authorList>
    </citation>
    <scope>NUCLEOTIDE SEQUENCE [LARGE SCALE GENOMIC DNA]</scope>
    <source>
        <strain evidence="3">DSM 25885</strain>
    </source>
</reference>
<evidence type="ECO:0000256" key="1">
    <source>
        <dbReference type="SAM" id="Phobius"/>
    </source>
</evidence>